<evidence type="ECO:0000313" key="2">
    <source>
        <dbReference type="EMBL" id="EKE77823.1"/>
    </source>
</evidence>
<evidence type="ECO:0000256" key="1">
    <source>
        <dbReference type="SAM" id="MobiDB-lite"/>
    </source>
</evidence>
<dbReference type="PATRIC" id="fig|745411.4.peg.18"/>
<feature type="compositionally biased region" description="Acidic residues" evidence="1">
    <location>
        <begin position="120"/>
        <end position="129"/>
    </location>
</feature>
<dbReference type="eggNOG" id="COG1916">
    <property type="taxonomic scope" value="Bacteria"/>
</dbReference>
<dbReference type="Proteomes" id="UP000006755">
    <property type="component" value="Unassembled WGS sequence"/>
</dbReference>
<dbReference type="AlphaFoldDB" id="K2JR54"/>
<dbReference type="InterPro" id="IPR043737">
    <property type="entry name" value="DUF5682"/>
</dbReference>
<proteinExistence type="predicted"/>
<dbReference type="PANTHER" id="PTHR30634:SF14">
    <property type="match status" value="1"/>
</dbReference>
<reference evidence="2 3" key="1">
    <citation type="journal article" date="2012" name="J. Bacteriol.">
        <title>Genome Sequence of Gallaecimonas xiamenensis Type Strain 3-C-1.</title>
        <authorList>
            <person name="Lai Q."/>
            <person name="Wang L."/>
            <person name="Wang W."/>
            <person name="Shao Z."/>
        </authorList>
    </citation>
    <scope>NUCLEOTIDE SEQUENCE [LARGE SCALE GENOMIC DNA]</scope>
    <source>
        <strain evidence="2 3">3-C-1</strain>
    </source>
</reference>
<feature type="region of interest" description="Disordered" evidence="1">
    <location>
        <begin position="115"/>
        <end position="156"/>
    </location>
</feature>
<gene>
    <name evidence="2" type="ORF">B3C1_00145</name>
</gene>
<dbReference type="Pfam" id="PF18934">
    <property type="entry name" value="DUF5682"/>
    <property type="match status" value="1"/>
</dbReference>
<sequence>MSQDMSATVRYFGIRHHGPGSAARLLDALNALQPACVLIEGPADCTDILGQLARAEMQLPVALLAYCQDDPATASYWPFAEFSPEYQACLWAVANGAELRFIDLPVSQQLAMALAAREQDSEDGPEGGEQEAQSPPAADKNPVSEAEQETPLSQDPIAELARLSGYQDGEAWWNDLIEQNADDDAAIFDSVASAMAALRDSAGVRPRDLQREAHMRLEIAQAAKASDGPIAVVCGAWHVPALNEKHKISADKALLKALPKKLAATKVRATWVPWTSPRLASRSGYGAGVDAPQWYQHLWQHRSSGRVLESWLTKTAAALRQQGQVVSTASVIEAVRLSRTLAAVRQRPAAGFEEMREAAIACLCFGEPLQWQGIEDELLLGSQVGAVPPDSPLLPLLEDLEKQKKALRLKAEASSRELSLDLRTEPGLLKSILLHRLTLLDVPWGLQTNAGGSRGTFRERWLLCWQPEFSVRLVENLVYGSTIAQAANACLAEKMQGQSTLAGLTELVQLGLEADLLEATAQGLKLLDSRAAHTDDCSELLAAVPSLVQIQRYGTARQLSASHLDALLQRLVVQASVSLPYACRNLNDEEAGALGRLIEKSHDAIQLAQLDDAINSGWFEALGQVAEHGHSSPALAGLANRLLYFADIKDAASVQAALQVALSPAIATAEAARFFEGFFTGATQQLLYDPSLLETVTHWLSAMDEEAFIAHVPLLRRVFSGLDAMERRRLMDTVLHGRQQGLTLTVNSALGEQWQGHLQRLGKLIQRDKTWTQTPHP</sequence>
<keyword evidence="3" id="KW-1185">Reference proteome</keyword>
<dbReference type="STRING" id="745411.B3C1_00145"/>
<accession>K2JR54</accession>
<organism evidence="2 3">
    <name type="scientific">Gallaecimonas xiamenensis 3-C-1</name>
    <dbReference type="NCBI Taxonomy" id="745411"/>
    <lineage>
        <taxon>Bacteria</taxon>
        <taxon>Pseudomonadati</taxon>
        <taxon>Pseudomonadota</taxon>
        <taxon>Gammaproteobacteria</taxon>
        <taxon>Enterobacterales</taxon>
        <taxon>Gallaecimonadaceae</taxon>
        <taxon>Gallaecimonas</taxon>
    </lineage>
</organism>
<dbReference type="EMBL" id="AMRI01000001">
    <property type="protein sequence ID" value="EKE77823.1"/>
    <property type="molecule type" value="Genomic_DNA"/>
</dbReference>
<protein>
    <submittedName>
        <fullName evidence="2">Uncharacterized protein</fullName>
    </submittedName>
</protein>
<dbReference type="PANTHER" id="PTHR30634">
    <property type="entry name" value="OUTER MEMBRANE LOLAB LIPOPROTEIN INSERTION APPARATUS"/>
    <property type="match status" value="1"/>
</dbReference>
<evidence type="ECO:0000313" key="3">
    <source>
        <dbReference type="Proteomes" id="UP000006755"/>
    </source>
</evidence>
<name>K2JR54_9GAMM</name>
<dbReference type="InterPro" id="IPR050458">
    <property type="entry name" value="LolB"/>
</dbReference>
<comment type="caution">
    <text evidence="2">The sequence shown here is derived from an EMBL/GenBank/DDBJ whole genome shotgun (WGS) entry which is preliminary data.</text>
</comment>